<dbReference type="Pfam" id="PF03853">
    <property type="entry name" value="YjeF_N"/>
    <property type="match status" value="1"/>
</dbReference>
<dbReference type="Proteomes" id="UP000616346">
    <property type="component" value="Unassembled WGS sequence"/>
</dbReference>
<comment type="similarity">
    <text evidence="4 19">In the C-terminal section; belongs to the NnrD/CARKD family.</text>
</comment>
<dbReference type="InterPro" id="IPR030677">
    <property type="entry name" value="Nnr"/>
</dbReference>
<accession>A0ABR8VBD7</accession>
<dbReference type="RefSeq" id="WP_178257648.1">
    <property type="nucleotide sequence ID" value="NZ_JACSPQ010000005.1"/>
</dbReference>
<keyword evidence="9 18" id="KW-0630">Potassium</keyword>
<evidence type="ECO:0000256" key="9">
    <source>
        <dbReference type="ARBA" id="ARBA00022958"/>
    </source>
</evidence>
<evidence type="ECO:0000256" key="4">
    <source>
        <dbReference type="ARBA" id="ARBA00009524"/>
    </source>
</evidence>
<dbReference type="InterPro" id="IPR017953">
    <property type="entry name" value="Carbohydrate_kinase_pred_CS"/>
</dbReference>
<evidence type="ECO:0000256" key="1">
    <source>
        <dbReference type="ARBA" id="ARBA00000013"/>
    </source>
</evidence>
<evidence type="ECO:0000256" key="17">
    <source>
        <dbReference type="HAMAP-Rule" id="MF_01965"/>
    </source>
</evidence>
<organism evidence="22 23">
    <name type="scientific">Phocaeicola faecium</name>
    <dbReference type="NCBI Taxonomy" id="2762213"/>
    <lineage>
        <taxon>Bacteria</taxon>
        <taxon>Pseudomonadati</taxon>
        <taxon>Bacteroidota</taxon>
        <taxon>Bacteroidia</taxon>
        <taxon>Bacteroidales</taxon>
        <taxon>Bacteroidaceae</taxon>
        <taxon>Phocaeicola</taxon>
    </lineage>
</organism>
<comment type="cofactor">
    <cofactor evidence="17">
        <name>Mg(2+)</name>
        <dbReference type="ChEBI" id="CHEBI:18420"/>
    </cofactor>
</comment>
<feature type="binding site" evidence="18">
    <location>
        <begin position="57"/>
        <end position="61"/>
    </location>
    <ligand>
        <name>(6S)-NADPHX</name>
        <dbReference type="ChEBI" id="CHEBI:64076"/>
    </ligand>
</feature>
<keyword evidence="12 17" id="KW-0456">Lyase</keyword>
<dbReference type="PROSITE" id="PS51383">
    <property type="entry name" value="YJEF_C_3"/>
    <property type="match status" value="1"/>
</dbReference>
<keyword evidence="7 17" id="KW-0067">ATP-binding</keyword>
<dbReference type="InterPro" id="IPR029056">
    <property type="entry name" value="Ribokinase-like"/>
</dbReference>
<dbReference type="SUPFAM" id="SSF64153">
    <property type="entry name" value="YjeF N-terminal domain-like"/>
    <property type="match status" value="1"/>
</dbReference>
<keyword evidence="13" id="KW-0511">Multifunctional enzyme</keyword>
<feature type="binding site" evidence="18">
    <location>
        <position position="126"/>
    </location>
    <ligand>
        <name>K(+)</name>
        <dbReference type="ChEBI" id="CHEBI:29103"/>
    </ligand>
</feature>
<feature type="binding site" evidence="17">
    <location>
        <position position="263"/>
    </location>
    <ligand>
        <name>(6S)-NADPHX</name>
        <dbReference type="ChEBI" id="CHEBI:64076"/>
    </ligand>
</feature>
<feature type="binding site" evidence="18">
    <location>
        <position position="162"/>
    </location>
    <ligand>
        <name>K(+)</name>
        <dbReference type="ChEBI" id="CHEBI:29103"/>
    </ligand>
</feature>
<evidence type="ECO:0000256" key="19">
    <source>
        <dbReference type="PIRNR" id="PIRNR017184"/>
    </source>
</evidence>
<comment type="caution">
    <text evidence="22">The sequence shown here is derived from an EMBL/GenBank/DDBJ whole genome shotgun (WGS) entry which is preliminary data.</text>
</comment>
<feature type="binding site" evidence="18">
    <location>
        <position position="58"/>
    </location>
    <ligand>
        <name>K(+)</name>
        <dbReference type="ChEBI" id="CHEBI:29103"/>
    </ligand>
</feature>
<dbReference type="EC" id="4.2.1.136" evidence="19"/>
<evidence type="ECO:0000256" key="8">
    <source>
        <dbReference type="ARBA" id="ARBA00022857"/>
    </source>
</evidence>
<comment type="caution">
    <text evidence="18">Lacks conserved residue(s) required for the propagation of feature annotation.</text>
</comment>
<comment type="similarity">
    <text evidence="3 19">In the N-terminal section; belongs to the NnrE/AIBP family.</text>
</comment>
<dbReference type="PIRSF" id="PIRSF017184">
    <property type="entry name" value="Nnr"/>
    <property type="match status" value="1"/>
</dbReference>
<name>A0ABR8VBD7_9BACT</name>
<comment type="catalytic activity">
    <reaction evidence="1 18 19">
        <text>(6R)-NADHX = (6S)-NADHX</text>
        <dbReference type="Rhea" id="RHEA:32215"/>
        <dbReference type="ChEBI" id="CHEBI:64074"/>
        <dbReference type="ChEBI" id="CHEBI:64075"/>
        <dbReference type="EC" id="5.1.99.6"/>
    </reaction>
</comment>
<keyword evidence="8 17" id="KW-0521">NADP</keyword>
<dbReference type="NCBIfam" id="TIGR00196">
    <property type="entry name" value="yjeF_cterm"/>
    <property type="match status" value="1"/>
</dbReference>
<dbReference type="Pfam" id="PF01256">
    <property type="entry name" value="Carb_kinase"/>
    <property type="match status" value="1"/>
</dbReference>
<dbReference type="PROSITE" id="PS51385">
    <property type="entry name" value="YJEF_N"/>
    <property type="match status" value="1"/>
</dbReference>
<dbReference type="PANTHER" id="PTHR12592">
    <property type="entry name" value="ATP-DEPENDENT (S)-NAD(P)H-HYDRATE DEHYDRATASE FAMILY MEMBER"/>
    <property type="match status" value="1"/>
</dbReference>
<evidence type="ECO:0000259" key="21">
    <source>
        <dbReference type="PROSITE" id="PS51385"/>
    </source>
</evidence>
<feature type="domain" description="YjeF C-terminal" evidence="20">
    <location>
        <begin position="228"/>
        <end position="501"/>
    </location>
</feature>
<dbReference type="PANTHER" id="PTHR12592:SF0">
    <property type="entry name" value="ATP-DEPENDENT (S)-NAD(P)H-HYDRATE DEHYDRATASE"/>
    <property type="match status" value="1"/>
</dbReference>
<evidence type="ECO:0000256" key="7">
    <source>
        <dbReference type="ARBA" id="ARBA00022840"/>
    </source>
</evidence>
<gene>
    <name evidence="18" type="primary">nnrE</name>
    <name evidence="17" type="synonym">nnrD</name>
    <name evidence="22" type="ORF">H9626_07580</name>
</gene>
<comment type="catalytic activity">
    <reaction evidence="16 17 19">
        <text>(6S)-NADPHX + ADP = AMP + phosphate + NADPH + H(+)</text>
        <dbReference type="Rhea" id="RHEA:32235"/>
        <dbReference type="ChEBI" id="CHEBI:15378"/>
        <dbReference type="ChEBI" id="CHEBI:43474"/>
        <dbReference type="ChEBI" id="CHEBI:57783"/>
        <dbReference type="ChEBI" id="CHEBI:64076"/>
        <dbReference type="ChEBI" id="CHEBI:456215"/>
        <dbReference type="ChEBI" id="CHEBI:456216"/>
        <dbReference type="EC" id="4.2.1.136"/>
    </reaction>
</comment>
<dbReference type="SUPFAM" id="SSF53613">
    <property type="entry name" value="Ribokinase-like"/>
    <property type="match status" value="1"/>
</dbReference>
<evidence type="ECO:0000256" key="12">
    <source>
        <dbReference type="ARBA" id="ARBA00023239"/>
    </source>
</evidence>
<comment type="cofactor">
    <cofactor evidence="18 19">
        <name>K(+)</name>
        <dbReference type="ChEBI" id="CHEBI:29103"/>
    </cofactor>
    <text evidence="18 19">Binds 1 potassium ion per subunit.</text>
</comment>
<protein>
    <recommendedName>
        <fullName evidence="19">Bifunctional NAD(P)H-hydrate repair enzyme</fullName>
    </recommendedName>
    <alternativeName>
        <fullName evidence="19">Nicotinamide nucleotide repair protein</fullName>
    </alternativeName>
    <domain>
        <recommendedName>
            <fullName evidence="19">ADP-dependent (S)-NAD(P)H-hydrate dehydratase</fullName>
            <ecNumber evidence="19">4.2.1.136</ecNumber>
        </recommendedName>
        <alternativeName>
            <fullName evidence="19">ADP-dependent NAD(P)HX dehydratase</fullName>
        </alternativeName>
    </domain>
    <domain>
        <recommendedName>
            <fullName evidence="19">NAD(P)H-hydrate epimerase</fullName>
            <ecNumber evidence="19">5.1.99.6</ecNumber>
        </recommendedName>
    </domain>
</protein>
<dbReference type="NCBIfam" id="TIGR00197">
    <property type="entry name" value="yjeF_nterm"/>
    <property type="match status" value="1"/>
</dbReference>
<comment type="subunit">
    <text evidence="17">Homotetramer.</text>
</comment>
<evidence type="ECO:0000256" key="14">
    <source>
        <dbReference type="ARBA" id="ARBA00025153"/>
    </source>
</evidence>
<dbReference type="Gene3D" id="3.40.1190.20">
    <property type="match status" value="1"/>
</dbReference>
<evidence type="ECO:0000256" key="18">
    <source>
        <dbReference type="HAMAP-Rule" id="MF_01966"/>
    </source>
</evidence>
<dbReference type="CDD" id="cd01171">
    <property type="entry name" value="YXKO-related"/>
    <property type="match status" value="1"/>
</dbReference>
<feature type="binding site" evidence="17">
    <location>
        <position position="326"/>
    </location>
    <ligand>
        <name>(6S)-NADPHX</name>
        <dbReference type="ChEBI" id="CHEBI:64076"/>
    </ligand>
</feature>
<dbReference type="Gene3D" id="3.40.50.10260">
    <property type="entry name" value="YjeF N-terminal domain"/>
    <property type="match status" value="1"/>
</dbReference>
<feature type="binding site" evidence="17">
    <location>
        <position position="442"/>
    </location>
    <ligand>
        <name>(6S)-NADPHX</name>
        <dbReference type="ChEBI" id="CHEBI:64076"/>
    </ligand>
</feature>
<dbReference type="EC" id="5.1.99.6" evidence="19"/>
<comment type="function">
    <text evidence="14 19">Bifunctional enzyme that catalyzes the epimerization of the S- and R-forms of NAD(P)HX and the dehydration of the S-form of NAD(P)HX at the expense of ADP, which is converted to AMP. This allows the repair of both epimers of NAD(P)HX, a damaged form of NAD(P)H that is a result of enzymatic or heat-dependent hydration.</text>
</comment>
<feature type="domain" description="YjeF N-terminal" evidence="21">
    <location>
        <begin position="9"/>
        <end position="218"/>
    </location>
</feature>
<feature type="binding site" evidence="18">
    <location>
        <begin position="130"/>
        <end position="136"/>
    </location>
    <ligand>
        <name>(6S)-NADPHX</name>
        <dbReference type="ChEBI" id="CHEBI:64076"/>
    </ligand>
</feature>
<feature type="binding site" evidence="17">
    <location>
        <position position="377"/>
    </location>
    <ligand>
        <name>(6S)-NADPHX</name>
        <dbReference type="ChEBI" id="CHEBI:64076"/>
    </ligand>
</feature>
<evidence type="ECO:0000256" key="6">
    <source>
        <dbReference type="ARBA" id="ARBA00022741"/>
    </source>
</evidence>
<comment type="similarity">
    <text evidence="18">Belongs to the NnrE/AIBP family.</text>
</comment>
<evidence type="ECO:0000256" key="5">
    <source>
        <dbReference type="ARBA" id="ARBA00022723"/>
    </source>
</evidence>
<dbReference type="InterPro" id="IPR000631">
    <property type="entry name" value="CARKD"/>
</dbReference>
<sequence>MKILTCTQQKEADEYTIAHNSILSINLMEKAATLLTDAICKRWDKSHRIVIFAGPGNNGGDAVAVARMLHLKSYQVEVFLFNVTGKLSDDCLTNIRRLHECGFTSYHEVTSQFDAPKLTAHDIVIDGLFGSGLNKPLSGGFAAVVKYINASAAKVVSIDVPSGLMGEDNSYNIRQNIVQADITLSIGLPKLAFLFPENEELVGEWEVLDIGISQEYIENAETRYLITEEKDIRPLITPRHKFAHKGNYGHGLLITGSYGMGGAAVLSARACLRSGVGLLTIHTPVCNHTLLQTCVPEAMVEDDVHERFFAEPAELDNYQAVGIGCGLGQEEITAQAVIEQVRDCEIPLVLDADALNIFSTYRNNLSYIPKNTILTPHIGELERIIGRCSNSYERISKAKDLANSLQCYIVLKGAWTVVITPEGLCHFNPTGNPGMATGGSGDVLTGIITALLAQGYSEEEACKLGTYVHGLAGDIARNKVGEISLKAGDIIEALPEAWKSLTKN</sequence>
<evidence type="ECO:0000256" key="11">
    <source>
        <dbReference type="ARBA" id="ARBA00023235"/>
    </source>
</evidence>
<feature type="binding site" evidence="17">
    <location>
        <position position="441"/>
    </location>
    <ligand>
        <name>AMP</name>
        <dbReference type="ChEBI" id="CHEBI:456215"/>
    </ligand>
</feature>
<keyword evidence="23" id="KW-1185">Reference proteome</keyword>
<keyword evidence="10 17" id="KW-0520">NAD</keyword>
<evidence type="ECO:0000256" key="16">
    <source>
        <dbReference type="ARBA" id="ARBA00049209"/>
    </source>
</evidence>
<comment type="catalytic activity">
    <reaction evidence="2 18 19">
        <text>(6R)-NADPHX = (6S)-NADPHX</text>
        <dbReference type="Rhea" id="RHEA:32227"/>
        <dbReference type="ChEBI" id="CHEBI:64076"/>
        <dbReference type="ChEBI" id="CHEBI:64077"/>
        <dbReference type="EC" id="5.1.99.6"/>
    </reaction>
</comment>
<dbReference type="HAMAP" id="MF_01965">
    <property type="entry name" value="NADHX_dehydratase"/>
    <property type="match status" value="1"/>
</dbReference>
<evidence type="ECO:0000256" key="3">
    <source>
        <dbReference type="ARBA" id="ARBA00006001"/>
    </source>
</evidence>
<feature type="binding site" evidence="18">
    <location>
        <position position="159"/>
    </location>
    <ligand>
        <name>(6S)-NADPHX</name>
        <dbReference type="ChEBI" id="CHEBI:64076"/>
    </ligand>
</feature>
<evidence type="ECO:0000313" key="23">
    <source>
        <dbReference type="Proteomes" id="UP000616346"/>
    </source>
</evidence>
<reference evidence="22 23" key="1">
    <citation type="submission" date="2020-08" db="EMBL/GenBank/DDBJ databases">
        <title>A Genomic Blueprint of the Chicken Gut Microbiome.</title>
        <authorList>
            <person name="Gilroy R."/>
            <person name="Ravi A."/>
            <person name="Getino M."/>
            <person name="Pursley I."/>
            <person name="Horton D.L."/>
            <person name="Alikhan N.-F."/>
            <person name="Baker D."/>
            <person name="Gharbi K."/>
            <person name="Hall N."/>
            <person name="Watson M."/>
            <person name="Adriaenssens E.M."/>
            <person name="Foster-Nyarko E."/>
            <person name="Jarju S."/>
            <person name="Secka A."/>
            <person name="Antonio M."/>
            <person name="Oren A."/>
            <person name="Chaudhuri R."/>
            <person name="La Ragione R.M."/>
            <person name="Hildebrand F."/>
            <person name="Pallen M.J."/>
        </authorList>
    </citation>
    <scope>NUCLEOTIDE SEQUENCE [LARGE SCALE GENOMIC DNA]</scope>
    <source>
        <strain evidence="22 23">Sa1YUN3</strain>
    </source>
</reference>
<evidence type="ECO:0000256" key="15">
    <source>
        <dbReference type="ARBA" id="ARBA00048238"/>
    </source>
</evidence>
<comment type="function">
    <text evidence="18">Catalyzes the epimerization of the S- and R-forms of NAD(P)HX, a damaged form of NAD(P)H that is a result of enzymatic or heat-dependent hydration. This is a prerequisite for the S-specific NAD(P)H-hydrate dehydratase to allow the repair of both epimers of NAD(P)HX.</text>
</comment>
<evidence type="ECO:0000256" key="13">
    <source>
        <dbReference type="ARBA" id="ARBA00023268"/>
    </source>
</evidence>
<feature type="binding site" evidence="17">
    <location>
        <begin position="412"/>
        <end position="416"/>
    </location>
    <ligand>
        <name>AMP</name>
        <dbReference type="ChEBI" id="CHEBI:456215"/>
    </ligand>
</feature>
<comment type="catalytic activity">
    <reaction evidence="15 17 19">
        <text>(6S)-NADHX + ADP = AMP + phosphate + NADH + H(+)</text>
        <dbReference type="Rhea" id="RHEA:32223"/>
        <dbReference type="ChEBI" id="CHEBI:15378"/>
        <dbReference type="ChEBI" id="CHEBI:43474"/>
        <dbReference type="ChEBI" id="CHEBI:57945"/>
        <dbReference type="ChEBI" id="CHEBI:64074"/>
        <dbReference type="ChEBI" id="CHEBI:456215"/>
        <dbReference type="ChEBI" id="CHEBI:456216"/>
        <dbReference type="EC" id="4.2.1.136"/>
    </reaction>
</comment>
<dbReference type="PROSITE" id="PS01050">
    <property type="entry name" value="YJEF_C_2"/>
    <property type="match status" value="1"/>
</dbReference>
<keyword evidence="11 18" id="KW-0413">Isomerase</keyword>
<proteinExistence type="inferred from homology"/>
<evidence type="ECO:0000313" key="22">
    <source>
        <dbReference type="EMBL" id="MBD8002072.1"/>
    </source>
</evidence>
<comment type="similarity">
    <text evidence="17">Belongs to the NnrD/CARKD family.</text>
</comment>
<evidence type="ECO:0000256" key="10">
    <source>
        <dbReference type="ARBA" id="ARBA00023027"/>
    </source>
</evidence>
<keyword evidence="5 18" id="KW-0479">Metal-binding</keyword>
<evidence type="ECO:0000259" key="20">
    <source>
        <dbReference type="PROSITE" id="PS51383"/>
    </source>
</evidence>
<dbReference type="EMBL" id="JACSPQ010000005">
    <property type="protein sequence ID" value="MBD8002072.1"/>
    <property type="molecule type" value="Genomic_DNA"/>
</dbReference>
<dbReference type="InterPro" id="IPR004443">
    <property type="entry name" value="YjeF_N_dom"/>
</dbReference>
<dbReference type="InterPro" id="IPR036652">
    <property type="entry name" value="YjeF_N_dom_sf"/>
</dbReference>
<keyword evidence="6 17" id="KW-0547">Nucleotide-binding</keyword>
<evidence type="ECO:0000256" key="2">
    <source>
        <dbReference type="ARBA" id="ARBA00000909"/>
    </source>
</evidence>
<dbReference type="HAMAP" id="MF_01966">
    <property type="entry name" value="NADHX_epimerase"/>
    <property type="match status" value="1"/>
</dbReference>
<comment type="function">
    <text evidence="17">Catalyzes the dehydration of the S-form of NAD(P)HX at the expense of ADP, which is converted to AMP. Together with NAD(P)HX epimerase, which catalyzes the epimerization of the S- and R-forms, the enzyme allows the repair of both epimers of NAD(P)HX, a damaged form of NAD(P)H that is a result of enzymatic or heat-dependent hydration.</text>
</comment>